<comment type="similarity">
    <text evidence="1">Belongs to the glycosyl hydrolase 25 family.</text>
</comment>
<keyword evidence="5" id="KW-1185">Reference proteome</keyword>
<dbReference type="SUPFAM" id="SSF51445">
    <property type="entry name" value="(Trans)glycosidases"/>
    <property type="match status" value="1"/>
</dbReference>
<dbReference type="EMBL" id="JAATJH010000005">
    <property type="protein sequence ID" value="NJC27612.1"/>
    <property type="molecule type" value="Genomic_DNA"/>
</dbReference>
<sequence>MGFTACSSAPHDADRYATVGLDVSHYQGLIDWGDVSHGNHDFVFMKATEGRSLRDKAFLYNWQKAGEQGLRRGAYHFFRPSVPAAEQARLYFNTVDLRPGDLPPVLDVEKIGRLTGNQLVSAIREWSEMAELRYGVKPIIYTGQNFYNNYLAGRIDDHHLWLARYDNEQPVTVCGRSYQFWQYSDRGRSRGIQGRVDKNVFTGTTAEWAALPIPLPGASPDYPEVLEERTISQLPRAKKGMDDLVSFGVIRR</sequence>
<dbReference type="Gene3D" id="3.20.20.80">
    <property type="entry name" value="Glycosidases"/>
    <property type="match status" value="1"/>
</dbReference>
<dbReference type="PANTHER" id="PTHR34135:SF2">
    <property type="entry name" value="LYSOZYME"/>
    <property type="match status" value="1"/>
</dbReference>
<evidence type="ECO:0000313" key="4">
    <source>
        <dbReference type="EMBL" id="NJC27612.1"/>
    </source>
</evidence>
<dbReference type="PROSITE" id="PS51904">
    <property type="entry name" value="GLYCOSYL_HYDROL_F25_2"/>
    <property type="match status" value="1"/>
</dbReference>
<accession>A0ABX0XEG6</accession>
<reference evidence="4 5" key="1">
    <citation type="submission" date="2020-03" db="EMBL/GenBank/DDBJ databases">
        <title>Genomic Encyclopedia of Type Strains, Phase IV (KMG-IV): sequencing the most valuable type-strain genomes for metagenomic binning, comparative biology and taxonomic classification.</title>
        <authorList>
            <person name="Goeker M."/>
        </authorList>
    </citation>
    <scope>NUCLEOTIDE SEQUENCE [LARGE SCALE GENOMIC DNA]</scope>
    <source>
        <strain evidence="4 5">DSM 105096</strain>
    </source>
</reference>
<keyword evidence="3" id="KW-0326">Glycosidase</keyword>
<dbReference type="InterPro" id="IPR002053">
    <property type="entry name" value="Glyco_hydro_25"/>
</dbReference>
<evidence type="ECO:0000256" key="2">
    <source>
        <dbReference type="ARBA" id="ARBA00022801"/>
    </source>
</evidence>
<comment type="caution">
    <text evidence="4">The sequence shown here is derived from an EMBL/GenBank/DDBJ whole genome shotgun (WGS) entry which is preliminary data.</text>
</comment>
<evidence type="ECO:0000313" key="5">
    <source>
        <dbReference type="Proteomes" id="UP000770785"/>
    </source>
</evidence>
<dbReference type="Pfam" id="PF01183">
    <property type="entry name" value="Glyco_hydro_25"/>
    <property type="match status" value="1"/>
</dbReference>
<evidence type="ECO:0000256" key="1">
    <source>
        <dbReference type="ARBA" id="ARBA00010646"/>
    </source>
</evidence>
<proteinExistence type="inferred from homology"/>
<dbReference type="InterPro" id="IPR018077">
    <property type="entry name" value="Glyco_hydro_fam25_subgr"/>
</dbReference>
<keyword evidence="2" id="KW-0378">Hydrolase</keyword>
<dbReference type="PANTHER" id="PTHR34135">
    <property type="entry name" value="LYSOZYME"/>
    <property type="match status" value="1"/>
</dbReference>
<protein>
    <submittedName>
        <fullName evidence="4">Lysozyme</fullName>
    </submittedName>
</protein>
<organism evidence="4 5">
    <name type="scientific">Neolewinella antarctica</name>
    <dbReference type="NCBI Taxonomy" id="442734"/>
    <lineage>
        <taxon>Bacteria</taxon>
        <taxon>Pseudomonadati</taxon>
        <taxon>Bacteroidota</taxon>
        <taxon>Saprospiria</taxon>
        <taxon>Saprospirales</taxon>
        <taxon>Lewinellaceae</taxon>
        <taxon>Neolewinella</taxon>
    </lineage>
</organism>
<evidence type="ECO:0000256" key="3">
    <source>
        <dbReference type="ARBA" id="ARBA00023295"/>
    </source>
</evidence>
<dbReference type="RefSeq" id="WP_168038864.1">
    <property type="nucleotide sequence ID" value="NZ_JAATJH010000005.1"/>
</dbReference>
<name>A0ABX0XEG6_9BACT</name>
<dbReference type="Proteomes" id="UP000770785">
    <property type="component" value="Unassembled WGS sequence"/>
</dbReference>
<dbReference type="InterPro" id="IPR017853">
    <property type="entry name" value="GH"/>
</dbReference>
<gene>
    <name evidence="4" type="ORF">GGR27_003129</name>
</gene>
<dbReference type="SMART" id="SM00641">
    <property type="entry name" value="Glyco_25"/>
    <property type="match status" value="1"/>
</dbReference>